<dbReference type="InterPro" id="IPR001789">
    <property type="entry name" value="Sig_transdc_resp-reg_receiver"/>
</dbReference>
<evidence type="ECO:0000256" key="2">
    <source>
        <dbReference type="PROSITE-ProRule" id="PRU00169"/>
    </source>
</evidence>
<keyword evidence="6" id="KW-1185">Reference proteome</keyword>
<dbReference type="CDD" id="cd00156">
    <property type="entry name" value="REC"/>
    <property type="match status" value="1"/>
</dbReference>
<dbReference type="InterPro" id="IPR011006">
    <property type="entry name" value="CheY-like_superfamily"/>
</dbReference>
<dbReference type="PANTHER" id="PTHR44591:SF3">
    <property type="entry name" value="RESPONSE REGULATORY DOMAIN-CONTAINING PROTEIN"/>
    <property type="match status" value="1"/>
</dbReference>
<comment type="caution">
    <text evidence="5">The sequence shown here is derived from an EMBL/GenBank/DDBJ whole genome shotgun (WGS) entry which is preliminary data.</text>
</comment>
<dbReference type="Pfam" id="PF00072">
    <property type="entry name" value="Response_reg"/>
    <property type="match status" value="1"/>
</dbReference>
<dbReference type="Gene3D" id="3.40.50.2300">
    <property type="match status" value="1"/>
</dbReference>
<dbReference type="PROSITE" id="PS50921">
    <property type="entry name" value="ANTAR"/>
    <property type="match status" value="1"/>
</dbReference>
<dbReference type="EMBL" id="MSYM01000005">
    <property type="protein sequence ID" value="OLP08267.1"/>
    <property type="molecule type" value="Genomic_DNA"/>
</dbReference>
<proteinExistence type="predicted"/>
<evidence type="ECO:0000256" key="1">
    <source>
        <dbReference type="ARBA" id="ARBA00022553"/>
    </source>
</evidence>
<dbReference type="STRING" id="81479.RA876_16790"/>
<evidence type="ECO:0000313" key="6">
    <source>
        <dbReference type="Proteomes" id="UP000185911"/>
    </source>
</evidence>
<evidence type="ECO:0000259" key="4">
    <source>
        <dbReference type="PROSITE" id="PS50921"/>
    </source>
</evidence>
<reference evidence="5 6" key="1">
    <citation type="submission" date="2017-01" db="EMBL/GenBank/DDBJ databases">
        <title>Genome sequence of Rhodoferax antarcticus ANT.BR, a psychrophilic purple nonsulfur bacterium from an Antarctic microbial mat.</title>
        <authorList>
            <person name="Baker J."/>
            <person name="Riester C."/>
            <person name="Skinner B."/>
            <person name="Newell A."/>
            <person name="Swingley W."/>
            <person name="Madigan M."/>
            <person name="Jung D."/>
            <person name="Asao M."/>
            <person name="Chen M."/>
            <person name="Loughlin P."/>
            <person name="Pan H."/>
            <person name="Lin S."/>
            <person name="Li N."/>
            <person name="Shaw J."/>
            <person name="Prado M."/>
            <person name="Sherman C."/>
            <person name="Li X."/>
            <person name="Tang J."/>
            <person name="Blankenship R."/>
            <person name="Zhao T."/>
            <person name="Touchman J."/>
            <person name="Sattley M."/>
        </authorList>
    </citation>
    <scope>NUCLEOTIDE SEQUENCE [LARGE SCALE GENOMIC DNA]</scope>
    <source>
        <strain evidence="5 6">ANT.BR</strain>
    </source>
</reference>
<evidence type="ECO:0000313" key="5">
    <source>
        <dbReference type="EMBL" id="OLP08267.1"/>
    </source>
</evidence>
<dbReference type="InterPro" id="IPR050595">
    <property type="entry name" value="Bact_response_regulator"/>
</dbReference>
<dbReference type="PANTHER" id="PTHR44591">
    <property type="entry name" value="STRESS RESPONSE REGULATOR PROTEIN 1"/>
    <property type="match status" value="1"/>
</dbReference>
<keyword evidence="1 2" id="KW-0597">Phosphoprotein</keyword>
<feature type="domain" description="Response regulatory" evidence="3">
    <location>
        <begin position="1"/>
        <end position="114"/>
    </location>
</feature>
<gene>
    <name evidence="5" type="ORF">BLL52_0555</name>
</gene>
<dbReference type="PROSITE" id="PS50110">
    <property type="entry name" value="RESPONSE_REGULATORY"/>
    <property type="match status" value="1"/>
</dbReference>
<feature type="domain" description="ANTAR" evidence="4">
    <location>
        <begin position="120"/>
        <end position="181"/>
    </location>
</feature>
<organism evidence="5 6">
    <name type="scientific">Rhodoferax antarcticus ANT.BR</name>
    <dbReference type="NCBI Taxonomy" id="1111071"/>
    <lineage>
        <taxon>Bacteria</taxon>
        <taxon>Pseudomonadati</taxon>
        <taxon>Pseudomonadota</taxon>
        <taxon>Betaproteobacteria</taxon>
        <taxon>Burkholderiales</taxon>
        <taxon>Comamonadaceae</taxon>
        <taxon>Rhodoferax</taxon>
    </lineage>
</organism>
<accession>A0A1Q8YJY5</accession>
<dbReference type="PIRSF" id="PIRSF036382">
    <property type="entry name" value="RR_antiterm"/>
    <property type="match status" value="1"/>
</dbReference>
<dbReference type="InterPro" id="IPR008327">
    <property type="entry name" value="Sig_transdc_resp-reg_antiterm"/>
</dbReference>
<dbReference type="InterPro" id="IPR036388">
    <property type="entry name" value="WH-like_DNA-bd_sf"/>
</dbReference>
<sequence>MLLVDDDRLILSTLASGLRHAGYRVSTAESAQDAEALLANGDRPDLAILDLQMPQVDGLALADRLRDFEHVAFVMFSAYSDAASVDKAVSLGALSYLVKPMGVAQMVPALEAALLRARELHSLHGMTAQLQNALVVERGVSLAVGITMVQYRLSRQAAFDVLRTAARTQRRKLADVAHAVLQAHEALTSG</sequence>
<name>A0A1Q8YJY5_9BURK</name>
<dbReference type="SUPFAM" id="SSF52172">
    <property type="entry name" value="CheY-like"/>
    <property type="match status" value="1"/>
</dbReference>
<dbReference type="SMART" id="SM01012">
    <property type="entry name" value="ANTAR"/>
    <property type="match status" value="1"/>
</dbReference>
<dbReference type="GO" id="GO:0000160">
    <property type="term" value="P:phosphorelay signal transduction system"/>
    <property type="evidence" value="ECO:0007669"/>
    <property type="project" value="InterPro"/>
</dbReference>
<dbReference type="GO" id="GO:0003723">
    <property type="term" value="F:RNA binding"/>
    <property type="evidence" value="ECO:0007669"/>
    <property type="project" value="InterPro"/>
</dbReference>
<dbReference type="Gene3D" id="1.10.10.10">
    <property type="entry name" value="Winged helix-like DNA-binding domain superfamily/Winged helix DNA-binding domain"/>
    <property type="match status" value="1"/>
</dbReference>
<protein>
    <submittedName>
        <fullName evidence="5">Response regulator</fullName>
    </submittedName>
</protein>
<evidence type="ECO:0000259" key="3">
    <source>
        <dbReference type="PROSITE" id="PS50110"/>
    </source>
</evidence>
<dbReference type="Pfam" id="PF03861">
    <property type="entry name" value="ANTAR"/>
    <property type="match status" value="1"/>
</dbReference>
<dbReference type="AlphaFoldDB" id="A0A1Q8YJY5"/>
<dbReference type="InterPro" id="IPR005561">
    <property type="entry name" value="ANTAR"/>
</dbReference>
<feature type="modified residue" description="4-aspartylphosphate" evidence="2">
    <location>
        <position position="50"/>
    </location>
</feature>
<dbReference type="Proteomes" id="UP000185911">
    <property type="component" value="Unassembled WGS sequence"/>
</dbReference>
<dbReference type="SMART" id="SM00448">
    <property type="entry name" value="REC"/>
    <property type="match status" value="1"/>
</dbReference>